<keyword evidence="5" id="KW-0238">DNA-binding</keyword>
<comment type="similarity">
    <text evidence="1">Belongs to the Fur family.</text>
</comment>
<evidence type="ECO:0000256" key="1">
    <source>
        <dbReference type="ARBA" id="ARBA00007957"/>
    </source>
</evidence>
<gene>
    <name evidence="8" type="ORF">DENIS_1991</name>
</gene>
<comment type="cofactor">
    <cofactor evidence="7">
        <name>Zn(2+)</name>
        <dbReference type="ChEBI" id="CHEBI:29105"/>
    </cofactor>
    <text evidence="7">Binds 1 zinc ion per subunit.</text>
</comment>
<evidence type="ECO:0000256" key="7">
    <source>
        <dbReference type="PIRSR" id="PIRSR602481-1"/>
    </source>
</evidence>
<keyword evidence="4" id="KW-0805">Transcription regulation</keyword>
<dbReference type="SUPFAM" id="SSF46785">
    <property type="entry name" value="Winged helix' DNA-binding domain"/>
    <property type="match status" value="1"/>
</dbReference>
<keyword evidence="6" id="KW-0804">Transcription</keyword>
<evidence type="ECO:0000313" key="8">
    <source>
        <dbReference type="EMBL" id="GBC61031.1"/>
    </source>
</evidence>
<dbReference type="GO" id="GO:1900376">
    <property type="term" value="P:regulation of secondary metabolite biosynthetic process"/>
    <property type="evidence" value="ECO:0007669"/>
    <property type="project" value="TreeGrafter"/>
</dbReference>
<evidence type="ECO:0000256" key="4">
    <source>
        <dbReference type="ARBA" id="ARBA00023015"/>
    </source>
</evidence>
<keyword evidence="2" id="KW-0678">Repressor</keyword>
<reference evidence="9" key="1">
    <citation type="submission" date="2017-11" db="EMBL/GenBank/DDBJ databases">
        <authorList>
            <person name="Watanabe M."/>
            <person name="Kojima H."/>
        </authorList>
    </citation>
    <scope>NUCLEOTIDE SEQUENCE [LARGE SCALE GENOMIC DNA]</scope>
    <source>
        <strain evidence="9">Tokyo 01</strain>
    </source>
</reference>
<dbReference type="PANTHER" id="PTHR33202:SF7">
    <property type="entry name" value="FERRIC UPTAKE REGULATION PROTEIN"/>
    <property type="match status" value="1"/>
</dbReference>
<dbReference type="GO" id="GO:0003700">
    <property type="term" value="F:DNA-binding transcription factor activity"/>
    <property type="evidence" value="ECO:0007669"/>
    <property type="project" value="InterPro"/>
</dbReference>
<dbReference type="Gene3D" id="1.10.10.10">
    <property type="entry name" value="Winged helix-like DNA-binding domain superfamily/Winged helix DNA-binding domain"/>
    <property type="match status" value="1"/>
</dbReference>
<dbReference type="InterPro" id="IPR043135">
    <property type="entry name" value="Fur_C"/>
</dbReference>
<dbReference type="InterPro" id="IPR002481">
    <property type="entry name" value="FUR"/>
</dbReference>
<dbReference type="PANTHER" id="PTHR33202">
    <property type="entry name" value="ZINC UPTAKE REGULATION PROTEIN"/>
    <property type="match status" value="1"/>
</dbReference>
<keyword evidence="9" id="KW-1185">Reference proteome</keyword>
<evidence type="ECO:0000256" key="3">
    <source>
        <dbReference type="ARBA" id="ARBA00022833"/>
    </source>
</evidence>
<dbReference type="GO" id="GO:0045892">
    <property type="term" value="P:negative regulation of DNA-templated transcription"/>
    <property type="evidence" value="ECO:0007669"/>
    <property type="project" value="TreeGrafter"/>
</dbReference>
<dbReference type="EMBL" id="BEXT01000001">
    <property type="protein sequence ID" value="GBC61031.1"/>
    <property type="molecule type" value="Genomic_DNA"/>
</dbReference>
<dbReference type="Pfam" id="PF01475">
    <property type="entry name" value="FUR"/>
    <property type="match status" value="1"/>
</dbReference>
<sequence length="148" mass="16587">MGNAFIYESLLKKGGLASTTNRLSVLEVIGNSTAPLTAQDVFETLRRSRHVNRVTVYRILELLVEKKLLERISGGDRAFRYGMGGKAGQKNHPHFFCTGCGSMECLRPESIHFDMAAFVRTFTGEVEKVEVRIDGLCKNCLKMKQKSE</sequence>
<evidence type="ECO:0000256" key="6">
    <source>
        <dbReference type="ARBA" id="ARBA00023163"/>
    </source>
</evidence>
<feature type="binding site" evidence="7">
    <location>
        <position position="140"/>
    </location>
    <ligand>
        <name>Zn(2+)</name>
        <dbReference type="ChEBI" id="CHEBI:29105"/>
    </ligand>
</feature>
<dbReference type="GO" id="GO:0000976">
    <property type="term" value="F:transcription cis-regulatory region binding"/>
    <property type="evidence" value="ECO:0007669"/>
    <property type="project" value="TreeGrafter"/>
</dbReference>
<accession>A0A401FVP0</accession>
<dbReference type="Gene3D" id="3.30.1490.190">
    <property type="match status" value="1"/>
</dbReference>
<feature type="binding site" evidence="7">
    <location>
        <position position="137"/>
    </location>
    <ligand>
        <name>Zn(2+)</name>
        <dbReference type="ChEBI" id="CHEBI:29105"/>
    </ligand>
</feature>
<dbReference type="InterPro" id="IPR036388">
    <property type="entry name" value="WH-like_DNA-bd_sf"/>
</dbReference>
<evidence type="ECO:0000256" key="5">
    <source>
        <dbReference type="ARBA" id="ARBA00023125"/>
    </source>
</evidence>
<proteinExistence type="inferred from homology"/>
<evidence type="ECO:0000256" key="2">
    <source>
        <dbReference type="ARBA" id="ARBA00022491"/>
    </source>
</evidence>
<keyword evidence="7" id="KW-0479">Metal-binding</keyword>
<dbReference type="InterPro" id="IPR036390">
    <property type="entry name" value="WH_DNA-bd_sf"/>
</dbReference>
<comment type="caution">
    <text evidence="8">The sequence shown here is derived from an EMBL/GenBank/DDBJ whole genome shotgun (WGS) entry which is preliminary data.</text>
</comment>
<dbReference type="AlphaFoldDB" id="A0A401FVP0"/>
<organism evidence="8 9">
    <name type="scientific">Desulfonema ishimotonii</name>
    <dbReference type="NCBI Taxonomy" id="45657"/>
    <lineage>
        <taxon>Bacteria</taxon>
        <taxon>Pseudomonadati</taxon>
        <taxon>Thermodesulfobacteriota</taxon>
        <taxon>Desulfobacteria</taxon>
        <taxon>Desulfobacterales</taxon>
        <taxon>Desulfococcaceae</taxon>
        <taxon>Desulfonema</taxon>
    </lineage>
</organism>
<dbReference type="GO" id="GO:0008270">
    <property type="term" value="F:zinc ion binding"/>
    <property type="evidence" value="ECO:0007669"/>
    <property type="project" value="TreeGrafter"/>
</dbReference>
<feature type="binding site" evidence="7">
    <location>
        <position position="100"/>
    </location>
    <ligand>
        <name>Zn(2+)</name>
        <dbReference type="ChEBI" id="CHEBI:29105"/>
    </ligand>
</feature>
<dbReference type="OrthoDB" id="8659436at2"/>
<dbReference type="Proteomes" id="UP000288096">
    <property type="component" value="Unassembled WGS sequence"/>
</dbReference>
<evidence type="ECO:0000313" key="9">
    <source>
        <dbReference type="Proteomes" id="UP000288096"/>
    </source>
</evidence>
<feature type="binding site" evidence="7">
    <location>
        <position position="97"/>
    </location>
    <ligand>
        <name>Zn(2+)</name>
        <dbReference type="ChEBI" id="CHEBI:29105"/>
    </ligand>
</feature>
<keyword evidence="3 7" id="KW-0862">Zinc</keyword>
<protein>
    <submittedName>
        <fullName evidence="8">Transcriptional repressor</fullName>
    </submittedName>
</protein>
<reference evidence="9" key="2">
    <citation type="submission" date="2019-01" db="EMBL/GenBank/DDBJ databases">
        <title>Genome sequence of Desulfonema ishimotonii strain Tokyo 01.</title>
        <authorList>
            <person name="Fukui M."/>
        </authorList>
    </citation>
    <scope>NUCLEOTIDE SEQUENCE [LARGE SCALE GENOMIC DNA]</scope>
    <source>
        <strain evidence="9">Tokyo 01</strain>
    </source>
</reference>
<name>A0A401FVP0_9BACT</name>